<dbReference type="EMBL" id="CAEZWW010000151">
    <property type="protein sequence ID" value="CAB4679973.1"/>
    <property type="molecule type" value="Genomic_DNA"/>
</dbReference>
<protein>
    <submittedName>
        <fullName evidence="2">Unannotated protein</fullName>
    </submittedName>
</protein>
<feature type="domain" description="DUF6036" evidence="1">
    <location>
        <begin position="14"/>
        <end position="131"/>
    </location>
</feature>
<proteinExistence type="predicted"/>
<evidence type="ECO:0000259" key="1">
    <source>
        <dbReference type="Pfam" id="PF19502"/>
    </source>
</evidence>
<reference evidence="2" key="1">
    <citation type="submission" date="2020-05" db="EMBL/GenBank/DDBJ databases">
        <authorList>
            <person name="Chiriac C."/>
            <person name="Salcher M."/>
            <person name="Ghai R."/>
            <person name="Kavagutti S V."/>
        </authorList>
    </citation>
    <scope>NUCLEOTIDE SEQUENCE</scope>
</reference>
<dbReference type="Pfam" id="PF19502">
    <property type="entry name" value="DUF6036"/>
    <property type="match status" value="1"/>
</dbReference>
<organism evidence="2">
    <name type="scientific">freshwater metagenome</name>
    <dbReference type="NCBI Taxonomy" id="449393"/>
    <lineage>
        <taxon>unclassified sequences</taxon>
        <taxon>metagenomes</taxon>
        <taxon>ecological metagenomes</taxon>
    </lineage>
</organism>
<sequence length="177" mass="19408">MPATMSSAQVRELLEELAASLDRAGLSAGIRVVGGAAISLLDESRRATADIDAVILPGGVADQIVEEMTIKYSLPPDWINQAALAYVPPVGLEDWVEVMSQGRVTVSIGSVRMLLAMKLRANRGIRDSDDISFLLKACGIESIDDAQEIYEHYHAQDVLTNSARERVQYWLDNRQSH</sequence>
<dbReference type="InterPro" id="IPR045792">
    <property type="entry name" value="DUF6036"/>
</dbReference>
<name>A0A6J6N5W6_9ZZZZ</name>
<evidence type="ECO:0000313" key="2">
    <source>
        <dbReference type="EMBL" id="CAB4679973.1"/>
    </source>
</evidence>
<dbReference type="AlphaFoldDB" id="A0A6J6N5W6"/>
<accession>A0A6J6N5W6</accession>
<gene>
    <name evidence="2" type="ORF">UFOPK2310_01160</name>
</gene>